<organism evidence="9 10">
    <name type="scientific">Legionella fallonii LLAP-10</name>
    <dbReference type="NCBI Taxonomy" id="1212491"/>
    <lineage>
        <taxon>Bacteria</taxon>
        <taxon>Pseudomonadati</taxon>
        <taxon>Pseudomonadota</taxon>
        <taxon>Gammaproteobacteria</taxon>
        <taxon>Legionellales</taxon>
        <taxon>Legionellaceae</taxon>
        <taxon>Legionella</taxon>
    </lineage>
</organism>
<dbReference type="InterPro" id="IPR020845">
    <property type="entry name" value="AMP-binding_CS"/>
</dbReference>
<gene>
    <name evidence="9" type="ORF">LFA_0340</name>
</gene>
<dbReference type="Gene3D" id="1.10.1200.10">
    <property type="entry name" value="ACP-like"/>
    <property type="match status" value="1"/>
</dbReference>
<dbReference type="Proteomes" id="UP000032430">
    <property type="component" value="Chromosome I"/>
</dbReference>
<keyword evidence="4 9" id="KW-0436">Ligase</keyword>
<dbReference type="STRING" id="1212491.LFA_0340"/>
<keyword evidence="2" id="KW-0596">Phosphopantetheine</keyword>
<dbReference type="GO" id="GO:0006633">
    <property type="term" value="P:fatty acid biosynthetic process"/>
    <property type="evidence" value="ECO:0007669"/>
    <property type="project" value="TreeGrafter"/>
</dbReference>
<dbReference type="InterPro" id="IPR009081">
    <property type="entry name" value="PP-bd_ACP"/>
</dbReference>
<keyword evidence="7" id="KW-0472">Membrane</keyword>
<dbReference type="InterPro" id="IPR020806">
    <property type="entry name" value="PKS_PP-bd"/>
</dbReference>
<keyword evidence="9" id="KW-0378">Hydrolase</keyword>
<name>A0A098G1E8_9GAMM</name>
<dbReference type="GO" id="GO:0070566">
    <property type="term" value="F:adenylyltransferase activity"/>
    <property type="evidence" value="ECO:0007669"/>
    <property type="project" value="TreeGrafter"/>
</dbReference>
<evidence type="ECO:0000313" key="9">
    <source>
        <dbReference type="EMBL" id="CEG55811.1"/>
    </source>
</evidence>
<dbReference type="EC" id="6.2.1.3" evidence="9"/>
<dbReference type="GO" id="GO:0047372">
    <property type="term" value="F:monoacylglycerol lipase activity"/>
    <property type="evidence" value="ECO:0007669"/>
    <property type="project" value="UniProtKB-EC"/>
</dbReference>
<comment type="similarity">
    <text evidence="1">Belongs to the ATP-dependent AMP-binding enzyme family.</text>
</comment>
<evidence type="ECO:0000256" key="4">
    <source>
        <dbReference type="ARBA" id="ARBA00022598"/>
    </source>
</evidence>
<dbReference type="GO" id="GO:0005886">
    <property type="term" value="C:plasma membrane"/>
    <property type="evidence" value="ECO:0007669"/>
    <property type="project" value="TreeGrafter"/>
</dbReference>
<dbReference type="Gene3D" id="3.40.50.1820">
    <property type="entry name" value="alpha/beta hydrolase"/>
    <property type="match status" value="1"/>
</dbReference>
<dbReference type="KEGG" id="lfa:LFA_0340"/>
<dbReference type="SUPFAM" id="SSF56801">
    <property type="entry name" value="Acetyl-CoA synthetase-like"/>
    <property type="match status" value="1"/>
</dbReference>
<evidence type="ECO:0000256" key="5">
    <source>
        <dbReference type="ARBA" id="ARBA00022832"/>
    </source>
</evidence>
<dbReference type="EC" id="3.1.1.23" evidence="9"/>
<dbReference type="FunFam" id="3.40.50.12780:FF:000013">
    <property type="entry name" value="Long-chain-fatty-acid--AMP ligase FadD32"/>
    <property type="match status" value="1"/>
</dbReference>
<dbReference type="AlphaFoldDB" id="A0A098G1E8"/>
<evidence type="ECO:0000256" key="6">
    <source>
        <dbReference type="ARBA" id="ARBA00023098"/>
    </source>
</evidence>
<dbReference type="Pfam" id="PF12146">
    <property type="entry name" value="Hydrolase_4"/>
    <property type="match status" value="1"/>
</dbReference>
<dbReference type="InterPro" id="IPR029058">
    <property type="entry name" value="AB_hydrolase_fold"/>
</dbReference>
<feature type="transmembrane region" description="Helical" evidence="7">
    <location>
        <begin position="69"/>
        <end position="96"/>
    </location>
</feature>
<dbReference type="InterPro" id="IPR000873">
    <property type="entry name" value="AMP-dep_synth/lig_dom"/>
</dbReference>
<evidence type="ECO:0000256" key="3">
    <source>
        <dbReference type="ARBA" id="ARBA00022553"/>
    </source>
</evidence>
<feature type="domain" description="Carrier" evidence="8">
    <location>
        <begin position="616"/>
        <end position="693"/>
    </location>
</feature>
<sequence>MSIAENKTIPTLTRLIDIRASELPDQVAFKFYDAKSGILQTLTYKELRDKALAVAGLLQKTIKPGDRVLLVYPPGFELIIAMFACMYVGGVCILTYPPLNDKFVQKIQHIIADAKPRLALCVKDFSVKFNQLKLAKSLFKIPLVHHLSKRMLHKVFELSNWDVDSLKWVVTDQLKKETVYNPIEIEPEQVVLFQYSSGSTSQPKGIMLTHQNLMHNLEAIHAGMCGSQSDLVACFWLPPYHDMGLIGGIFSPIFARSPSILFSPMDFLRRPLSWLEMITKHKVTITGGPNFAYEYCVNRITPEQKKSLDLSSWKIAFCGAEPIHADTIEKFYEYFKECGLSHEAFCPCYGLAESTVFVSAVGPSQNYLSGSFSNTSLKKREVDHIALNDKDAKLLVGVGRPSFNVKIADPDNFQLLAENKVGEIWIEHNKSIAQGYWNQPELTKEVFQAKLADDHSNASYLRTGDLGFIHQNQLFICGRIKDLIIIHGANFYPQDLELTVSYAHSAVRAGCVAAFSMEVEYEEKLAIVCEVNEFHDYDSVIHSITQSIARDHQLAVHTIALIKPRELPKTTSGKIQRRLCRELLCKRDLPIVKLWFVDQITNDKHIVPGSDEMQLVQANELRAWLINKIAVRSQIKPESVDCNQAFTEFGIDSLELVGIVDELEKFLNKKIDLGLFWDFPTINMIADYFATAPGSISVQKINNQFSNGVGEKGVFKKAGKTGILIIHGFSGTPGEVLEFGNQLWKENITIAIPQLAGHCSSEKDLKLSNRHDWYESVEKAYNLLAEHCDQIYVAGLSVGGLLALKLAAEKKEKLVGVILLSLVFFYDGWNMSKLKINLLMPFIIHTPLRFLTAFKERSPYGIKDERVRQSIELIMKNQRSNASEQIGIMKISGSSLKEVNNLIRDTKRLLPHIHCPALIIHSLEDDMASIKNVEFLQRKIGTKQIKLCYLNDCYHVITLDKKKNEVAAHVLHFLVANK</sequence>
<dbReference type="PANTHER" id="PTHR22754">
    <property type="entry name" value="DISCO-INTERACTING PROTEIN 2 DIP2 -RELATED"/>
    <property type="match status" value="1"/>
</dbReference>
<dbReference type="Gene3D" id="3.40.50.12780">
    <property type="entry name" value="N-terminal domain of ligase-like"/>
    <property type="match status" value="1"/>
</dbReference>
<dbReference type="Pfam" id="PF00550">
    <property type="entry name" value="PP-binding"/>
    <property type="match status" value="1"/>
</dbReference>
<keyword evidence="7" id="KW-1133">Transmembrane helix</keyword>
<dbReference type="OrthoDB" id="8476759at2"/>
<protein>
    <submittedName>
        <fullName evidence="9">Putative Acylglycerol lipase</fullName>
        <ecNumber evidence="9">3.1.1.23</ecNumber>
        <ecNumber evidence="9">6.2.1.3</ecNumber>
    </submittedName>
</protein>
<dbReference type="GO" id="GO:0031177">
    <property type="term" value="F:phosphopantetheine binding"/>
    <property type="evidence" value="ECO:0007669"/>
    <property type="project" value="InterPro"/>
</dbReference>
<dbReference type="Pfam" id="PF00501">
    <property type="entry name" value="AMP-binding"/>
    <property type="match status" value="1"/>
</dbReference>
<proteinExistence type="inferred from homology"/>
<dbReference type="RefSeq" id="WP_052673813.1">
    <property type="nucleotide sequence ID" value="NZ_LN614827.1"/>
</dbReference>
<dbReference type="Gene3D" id="3.30.300.30">
    <property type="match status" value="1"/>
</dbReference>
<dbReference type="SUPFAM" id="SSF53474">
    <property type="entry name" value="alpha/beta-Hydrolases"/>
    <property type="match status" value="1"/>
</dbReference>
<keyword evidence="5" id="KW-0276">Fatty acid metabolism</keyword>
<dbReference type="GO" id="GO:0004467">
    <property type="term" value="F:long-chain fatty acid-CoA ligase activity"/>
    <property type="evidence" value="ECO:0007669"/>
    <property type="project" value="UniProtKB-EC"/>
</dbReference>
<keyword evidence="3" id="KW-0597">Phosphoprotein</keyword>
<dbReference type="Pfam" id="PF23024">
    <property type="entry name" value="AMP-dom_DIP2-like"/>
    <property type="match status" value="1"/>
</dbReference>
<dbReference type="InterPro" id="IPR042099">
    <property type="entry name" value="ANL_N_sf"/>
</dbReference>
<dbReference type="PROSITE" id="PS00455">
    <property type="entry name" value="AMP_BINDING"/>
    <property type="match status" value="1"/>
</dbReference>
<dbReference type="PROSITE" id="PS00012">
    <property type="entry name" value="PHOSPHOPANTETHEINE"/>
    <property type="match status" value="1"/>
</dbReference>
<keyword evidence="6" id="KW-0443">Lipid metabolism</keyword>
<reference evidence="10" key="1">
    <citation type="submission" date="2014-09" db="EMBL/GenBank/DDBJ databases">
        <authorList>
            <person name="Gomez-Valero L."/>
        </authorList>
    </citation>
    <scope>NUCLEOTIDE SEQUENCE [LARGE SCALE GENOMIC DNA]</scope>
    <source>
        <strain evidence="10">ATCC700992</strain>
    </source>
</reference>
<dbReference type="GO" id="GO:0071766">
    <property type="term" value="P:Actinobacterium-type cell wall biogenesis"/>
    <property type="evidence" value="ECO:0007669"/>
    <property type="project" value="UniProtKB-ARBA"/>
</dbReference>
<dbReference type="HOGENOM" id="CLU_000022_23_7_6"/>
<keyword evidence="7" id="KW-0812">Transmembrane</keyword>
<keyword evidence="10" id="KW-1185">Reference proteome</keyword>
<evidence type="ECO:0000256" key="7">
    <source>
        <dbReference type="SAM" id="Phobius"/>
    </source>
</evidence>
<dbReference type="InterPro" id="IPR025110">
    <property type="entry name" value="AMP-bd_C"/>
</dbReference>
<dbReference type="InterPro" id="IPR006162">
    <property type="entry name" value="Ppantetheine_attach_site"/>
</dbReference>
<evidence type="ECO:0000256" key="1">
    <source>
        <dbReference type="ARBA" id="ARBA00006432"/>
    </source>
</evidence>
<dbReference type="InterPro" id="IPR040097">
    <property type="entry name" value="FAAL/FAAC"/>
</dbReference>
<dbReference type="InterPro" id="IPR045851">
    <property type="entry name" value="AMP-bd_C_sf"/>
</dbReference>
<dbReference type="InterPro" id="IPR036736">
    <property type="entry name" value="ACP-like_sf"/>
</dbReference>
<evidence type="ECO:0000259" key="8">
    <source>
        <dbReference type="PROSITE" id="PS50075"/>
    </source>
</evidence>
<dbReference type="PROSITE" id="PS50075">
    <property type="entry name" value="CARRIER"/>
    <property type="match status" value="1"/>
</dbReference>
<dbReference type="SMART" id="SM00823">
    <property type="entry name" value="PKS_PP"/>
    <property type="match status" value="1"/>
</dbReference>
<evidence type="ECO:0000313" key="10">
    <source>
        <dbReference type="Proteomes" id="UP000032430"/>
    </source>
</evidence>
<dbReference type="EMBL" id="LN614827">
    <property type="protein sequence ID" value="CEG55811.1"/>
    <property type="molecule type" value="Genomic_DNA"/>
</dbReference>
<dbReference type="PANTHER" id="PTHR22754:SF32">
    <property type="entry name" value="DISCO-INTERACTING PROTEIN 2"/>
    <property type="match status" value="1"/>
</dbReference>
<accession>A0A098G1E8</accession>
<dbReference type="InterPro" id="IPR022742">
    <property type="entry name" value="Hydrolase_4"/>
</dbReference>
<dbReference type="CDD" id="cd05931">
    <property type="entry name" value="FAAL"/>
    <property type="match status" value="1"/>
</dbReference>
<evidence type="ECO:0000256" key="2">
    <source>
        <dbReference type="ARBA" id="ARBA00022450"/>
    </source>
</evidence>
<dbReference type="SUPFAM" id="SSF47336">
    <property type="entry name" value="ACP-like"/>
    <property type="match status" value="1"/>
</dbReference>